<dbReference type="PROSITE" id="PS50937">
    <property type="entry name" value="HTH_MERR_2"/>
    <property type="match status" value="1"/>
</dbReference>
<comment type="caution">
    <text evidence="3">The sequence shown here is derived from an EMBL/GenBank/DDBJ whole genome shotgun (WGS) entry which is preliminary data.</text>
</comment>
<dbReference type="Pfam" id="PF13411">
    <property type="entry name" value="MerR_1"/>
    <property type="match status" value="1"/>
</dbReference>
<dbReference type="InterPro" id="IPR009061">
    <property type="entry name" value="DNA-bd_dom_put_sf"/>
</dbReference>
<dbReference type="Proteomes" id="UP001596540">
    <property type="component" value="Unassembled WGS sequence"/>
</dbReference>
<dbReference type="InterPro" id="IPR047057">
    <property type="entry name" value="MerR_fam"/>
</dbReference>
<name>A0ABW2KGT0_9ACTN</name>
<dbReference type="PANTHER" id="PTHR30204">
    <property type="entry name" value="REDOX-CYCLING DRUG-SENSING TRANSCRIPTIONAL ACTIVATOR SOXR"/>
    <property type="match status" value="1"/>
</dbReference>
<dbReference type="Gene3D" id="1.10.1660.10">
    <property type="match status" value="1"/>
</dbReference>
<feature type="domain" description="HTH merR-type" evidence="2">
    <location>
        <begin position="5"/>
        <end position="74"/>
    </location>
</feature>
<keyword evidence="4" id="KW-1185">Reference proteome</keyword>
<dbReference type="EMBL" id="JBHTBH010000005">
    <property type="protein sequence ID" value="MFC7328461.1"/>
    <property type="molecule type" value="Genomic_DNA"/>
</dbReference>
<dbReference type="PANTHER" id="PTHR30204:SF93">
    <property type="entry name" value="HTH MERR-TYPE DOMAIN-CONTAINING PROTEIN"/>
    <property type="match status" value="1"/>
</dbReference>
<proteinExistence type="predicted"/>
<dbReference type="InterPro" id="IPR000551">
    <property type="entry name" value="MerR-type_HTH_dom"/>
</dbReference>
<organism evidence="3 4">
    <name type="scientific">Marinactinospora rubrisoli</name>
    <dbReference type="NCBI Taxonomy" id="2715399"/>
    <lineage>
        <taxon>Bacteria</taxon>
        <taxon>Bacillati</taxon>
        <taxon>Actinomycetota</taxon>
        <taxon>Actinomycetes</taxon>
        <taxon>Streptosporangiales</taxon>
        <taxon>Nocardiopsidaceae</taxon>
        <taxon>Marinactinospora</taxon>
    </lineage>
</organism>
<accession>A0ABW2KGT0</accession>
<dbReference type="CDD" id="cd00592">
    <property type="entry name" value="HTH_MerR-like"/>
    <property type="match status" value="1"/>
</dbReference>
<evidence type="ECO:0000313" key="4">
    <source>
        <dbReference type="Proteomes" id="UP001596540"/>
    </source>
</evidence>
<gene>
    <name evidence="3" type="ORF">ACFQRF_11975</name>
</gene>
<dbReference type="PRINTS" id="PR00040">
    <property type="entry name" value="HTHMERR"/>
</dbReference>
<evidence type="ECO:0000256" key="1">
    <source>
        <dbReference type="ARBA" id="ARBA00023125"/>
    </source>
</evidence>
<keyword evidence="1" id="KW-0238">DNA-binding</keyword>
<sequence>MTQNTMSIGDLAARAGLTVKTVRYYTDIGLLPTAGRSSGGHRRYGPEALERLRLVQRLRALDTPIAAIAEVVTGERSLDELVSVELGLVERRLSELRWRQATLEALSDCVPEERLRRLELLARVQRLPEAHTDLVRTWGRVIPRSVPGRLADLITADAVPEPPPAPSADMVLAYAELHVLAAHPEFPVYWVCPHVRDKASLYAGLVDACTAALESRVDAESPRPVQEAVDIFAAACARARGETDGPGFRTFMAAALKDVIPLFRRYWGHVSVVTGDRGTNLGSVHVRLVEALAPAAAVDSLRTA</sequence>
<evidence type="ECO:0000259" key="2">
    <source>
        <dbReference type="PROSITE" id="PS50937"/>
    </source>
</evidence>
<dbReference type="RefSeq" id="WP_379871120.1">
    <property type="nucleotide sequence ID" value="NZ_JBHTBH010000005.1"/>
</dbReference>
<protein>
    <submittedName>
        <fullName evidence="3">MerR family transcriptional regulator</fullName>
    </submittedName>
</protein>
<dbReference type="SUPFAM" id="SSF46955">
    <property type="entry name" value="Putative DNA-binding domain"/>
    <property type="match status" value="1"/>
</dbReference>
<evidence type="ECO:0000313" key="3">
    <source>
        <dbReference type="EMBL" id="MFC7328461.1"/>
    </source>
</evidence>
<dbReference type="SMART" id="SM00422">
    <property type="entry name" value="HTH_MERR"/>
    <property type="match status" value="1"/>
</dbReference>
<reference evidence="4" key="1">
    <citation type="journal article" date="2019" name="Int. J. Syst. Evol. Microbiol.">
        <title>The Global Catalogue of Microorganisms (GCM) 10K type strain sequencing project: providing services to taxonomists for standard genome sequencing and annotation.</title>
        <authorList>
            <consortium name="The Broad Institute Genomics Platform"/>
            <consortium name="The Broad Institute Genome Sequencing Center for Infectious Disease"/>
            <person name="Wu L."/>
            <person name="Ma J."/>
        </authorList>
    </citation>
    <scope>NUCLEOTIDE SEQUENCE [LARGE SCALE GENOMIC DNA]</scope>
    <source>
        <strain evidence="4">CGMCC 4.7382</strain>
    </source>
</reference>